<evidence type="ECO:0000313" key="1">
    <source>
        <dbReference type="EMBL" id="API57370.1"/>
    </source>
</evidence>
<dbReference type="RefSeq" id="WP_072642542.1">
    <property type="nucleotide sequence ID" value="NZ_CP018234.1"/>
</dbReference>
<gene>
    <name evidence="1" type="ORF">BMW22_38895</name>
</gene>
<geneLocation type="plasmid" evidence="1 2">
    <name>unnamed6</name>
</geneLocation>
<protein>
    <submittedName>
        <fullName evidence="1">Succinoglycan biosynthesis protein exoi</fullName>
    </submittedName>
</protein>
<dbReference type="Proteomes" id="UP000183050">
    <property type="component" value="Plasmid unnamed6"/>
</dbReference>
<proteinExistence type="predicted"/>
<name>A0A1L3ZP90_RHILE</name>
<sequence length="196" mass="20776">MNGTISRIAKVFLLTGAVSASALRVPAYAQDPQPASHTFVVPQSGVAFLTGDSWQQAGQTMRLYGVQACIRGTTYTDKSGHKQDCGAVSLAMLAAIVKDTKPTCAPVAQLTAPVPNRPSTILVICSAHIGSNALDVGTMLITQGFAFAALEITGKPVYLPYSIEEEVAQQSRAGLWAYSDTPHPNRMLFSHSAKPE</sequence>
<reference evidence="1 2" key="1">
    <citation type="submission" date="2016-11" db="EMBL/GenBank/DDBJ databases">
        <title>Rhizobium leguminosarum bv. viciae strain Vaf12 isolated from Vavilovia formosa root nodules from Russia, Dagestan.</title>
        <authorList>
            <person name="Kimeklis A."/>
        </authorList>
    </citation>
    <scope>NUCLEOTIDE SEQUENCE [LARGE SCALE GENOMIC DNA]</scope>
    <source>
        <strain evidence="1 2">Vaf-108</strain>
        <plasmid evidence="2">Plasmid unnamed6</plasmid>
    </source>
</reference>
<dbReference type="InterPro" id="IPR035437">
    <property type="entry name" value="SNase_OB-fold_sf"/>
</dbReference>
<organism evidence="1 2">
    <name type="scientific">Rhizobium leguminosarum</name>
    <dbReference type="NCBI Taxonomy" id="384"/>
    <lineage>
        <taxon>Bacteria</taxon>
        <taxon>Pseudomonadati</taxon>
        <taxon>Pseudomonadota</taxon>
        <taxon>Alphaproteobacteria</taxon>
        <taxon>Hyphomicrobiales</taxon>
        <taxon>Rhizobiaceae</taxon>
        <taxon>Rhizobium/Agrobacterium group</taxon>
        <taxon>Rhizobium</taxon>
    </lineage>
</organism>
<dbReference type="EMBL" id="CP018234">
    <property type="protein sequence ID" value="API57370.1"/>
    <property type="molecule type" value="Genomic_DNA"/>
</dbReference>
<keyword evidence="1" id="KW-0614">Plasmid</keyword>
<dbReference type="AlphaFoldDB" id="A0A1L3ZP90"/>
<accession>A0A1L3ZP90</accession>
<dbReference type="SUPFAM" id="SSF50199">
    <property type="entry name" value="Staphylococcal nuclease"/>
    <property type="match status" value="1"/>
</dbReference>
<evidence type="ECO:0000313" key="2">
    <source>
        <dbReference type="Proteomes" id="UP000183050"/>
    </source>
</evidence>